<gene>
    <name evidence="1" type="ORF">SUNI508_11213</name>
</gene>
<organism evidence="1 2">
    <name type="scientific">Seiridium unicorne</name>
    <dbReference type="NCBI Taxonomy" id="138068"/>
    <lineage>
        <taxon>Eukaryota</taxon>
        <taxon>Fungi</taxon>
        <taxon>Dikarya</taxon>
        <taxon>Ascomycota</taxon>
        <taxon>Pezizomycotina</taxon>
        <taxon>Sordariomycetes</taxon>
        <taxon>Xylariomycetidae</taxon>
        <taxon>Amphisphaeriales</taxon>
        <taxon>Sporocadaceae</taxon>
        <taxon>Seiridium</taxon>
    </lineage>
</organism>
<protein>
    <submittedName>
        <fullName evidence="1">Uncharacterized protein</fullName>
    </submittedName>
</protein>
<accession>A0ABR2UIP0</accession>
<evidence type="ECO:0000313" key="1">
    <source>
        <dbReference type="EMBL" id="KAK9414503.1"/>
    </source>
</evidence>
<evidence type="ECO:0000313" key="2">
    <source>
        <dbReference type="Proteomes" id="UP001408356"/>
    </source>
</evidence>
<reference evidence="1 2" key="1">
    <citation type="journal article" date="2024" name="J. Plant Pathol.">
        <title>Sequence and assembly of the genome of Seiridium unicorne, isolate CBS 538.82, causal agent of cypress canker disease.</title>
        <authorList>
            <person name="Scali E."/>
            <person name="Rocca G.D."/>
            <person name="Danti R."/>
            <person name="Garbelotto M."/>
            <person name="Barberini S."/>
            <person name="Baroncelli R."/>
            <person name="Emiliani G."/>
        </authorList>
    </citation>
    <scope>NUCLEOTIDE SEQUENCE [LARGE SCALE GENOMIC DNA]</scope>
    <source>
        <strain evidence="1 2">BM-138-508</strain>
    </source>
</reference>
<sequence length="280" mass="30368">MTIRIEDNCIAWKPVAHYDAAEYNIREYIIDSAQPLESLGSDLDPRHAGFDPTYQNPMYWNLVTREIPFSAVWWNRTSTVDIDLMAQSPHGDWAKAGELAKDRGLPGSLLGWMSWADEDSGEDDDDMEPKLNAEVFIPMPVRPNTCRLDDPSQSTWPPPEHCRSLTPVETTCSFMSSETSTGASVGLGELGMLATASSGSMVDAIESPDVAVPGHASGELSTSAAAGIGVGSTMAGLLVLVLLDCVFISAGDERQERIMPSLHKTPVDMEIILDRSGPEN</sequence>
<name>A0ABR2UIP0_9PEZI</name>
<proteinExistence type="predicted"/>
<dbReference type="EMBL" id="JARVKF010000426">
    <property type="protein sequence ID" value="KAK9414503.1"/>
    <property type="molecule type" value="Genomic_DNA"/>
</dbReference>
<keyword evidence="2" id="KW-1185">Reference proteome</keyword>
<dbReference type="Proteomes" id="UP001408356">
    <property type="component" value="Unassembled WGS sequence"/>
</dbReference>
<comment type="caution">
    <text evidence="1">The sequence shown here is derived from an EMBL/GenBank/DDBJ whole genome shotgun (WGS) entry which is preliminary data.</text>
</comment>